<dbReference type="GO" id="GO:0032259">
    <property type="term" value="P:methylation"/>
    <property type="evidence" value="ECO:0007669"/>
    <property type="project" value="UniProtKB-KW"/>
</dbReference>
<gene>
    <name evidence="1" type="ORF">EVA_19522</name>
</gene>
<proteinExistence type="predicted"/>
<keyword evidence="1" id="KW-0489">Methyltransferase</keyword>
<feature type="non-terminal residue" evidence="1">
    <location>
        <position position="45"/>
    </location>
</feature>
<reference evidence="1" key="1">
    <citation type="journal article" date="2012" name="PLoS ONE">
        <title>Gene sets for utilization of primary and secondary nutrition supplies in the distal gut of endangered iberian lynx.</title>
        <authorList>
            <person name="Alcaide M."/>
            <person name="Messina E."/>
            <person name="Richter M."/>
            <person name="Bargiela R."/>
            <person name="Peplies J."/>
            <person name="Huws S.A."/>
            <person name="Newbold C.J."/>
            <person name="Golyshin P.N."/>
            <person name="Simon M.A."/>
            <person name="Lopez G."/>
            <person name="Yakimov M.M."/>
            <person name="Ferrer M."/>
        </authorList>
    </citation>
    <scope>NUCLEOTIDE SEQUENCE</scope>
</reference>
<comment type="caution">
    <text evidence="1">The sequence shown here is derived from an EMBL/GenBank/DDBJ whole genome shotgun (WGS) entry which is preliminary data.</text>
</comment>
<organism evidence="1">
    <name type="scientific">gut metagenome</name>
    <dbReference type="NCBI Taxonomy" id="749906"/>
    <lineage>
        <taxon>unclassified sequences</taxon>
        <taxon>metagenomes</taxon>
        <taxon>organismal metagenomes</taxon>
    </lineage>
</organism>
<sequence length="45" mass="5396">MSSYENFARVYDLFMDNIPYEQWCKYLVELLKEYGIQDGLVLKLG</sequence>
<accession>J9FBU3</accession>
<dbReference type="GO" id="GO:0008168">
    <property type="term" value="F:methyltransferase activity"/>
    <property type="evidence" value="ECO:0007669"/>
    <property type="project" value="UniProtKB-KW"/>
</dbReference>
<protein>
    <submittedName>
        <fullName evidence="1">Methyltransferase domain protein</fullName>
    </submittedName>
</protein>
<dbReference type="InterPro" id="IPR029063">
    <property type="entry name" value="SAM-dependent_MTases_sf"/>
</dbReference>
<evidence type="ECO:0000313" key="1">
    <source>
        <dbReference type="EMBL" id="EJW92371.1"/>
    </source>
</evidence>
<dbReference type="Gene3D" id="3.40.50.150">
    <property type="entry name" value="Vaccinia Virus protein VP39"/>
    <property type="match status" value="1"/>
</dbReference>
<dbReference type="AlphaFoldDB" id="J9FBU3"/>
<name>J9FBU3_9ZZZZ</name>
<dbReference type="EMBL" id="AMCI01007580">
    <property type="protein sequence ID" value="EJW92371.1"/>
    <property type="molecule type" value="Genomic_DNA"/>
</dbReference>
<keyword evidence="1" id="KW-0808">Transferase</keyword>